<dbReference type="Proteomes" id="UP001157160">
    <property type="component" value="Unassembled WGS sequence"/>
</dbReference>
<dbReference type="Gene3D" id="1.10.10.1320">
    <property type="entry name" value="Anti-sigma factor, zinc-finger domain"/>
    <property type="match status" value="1"/>
</dbReference>
<gene>
    <name evidence="14" type="ORF">GCM10025874_25860</name>
</gene>
<dbReference type="AlphaFoldDB" id="A0AA37UIA7"/>
<name>A0AA37UIA7_9MICO</name>
<evidence type="ECO:0000256" key="2">
    <source>
        <dbReference type="ARBA" id="ARBA00004236"/>
    </source>
</evidence>
<dbReference type="Pfam" id="PF10099">
    <property type="entry name" value="RskA_C"/>
    <property type="match status" value="1"/>
</dbReference>
<feature type="region of interest" description="Disordered" evidence="11">
    <location>
        <begin position="79"/>
        <end position="104"/>
    </location>
</feature>
<dbReference type="PANTHER" id="PTHR37461:SF1">
    <property type="entry name" value="ANTI-SIGMA-K FACTOR RSKA"/>
    <property type="match status" value="1"/>
</dbReference>
<evidence type="ECO:0000256" key="11">
    <source>
        <dbReference type="SAM" id="MobiDB-lite"/>
    </source>
</evidence>
<sequence length="289" mass="29837">MSTREEDHYGNWAGAYALHALTPDERERYEEYLRRSEDARAEAAELGDTAALLAVDTAEPSAALRANLLDAIAVTPQLGADDAEPAPAGPAQTHAREDRVADDDAVDREELARVTALASAPEVAAPSAAGAVITPAAGSKAARRWSRPMALVAAAAAVVVIGAGIAGGTGLLTPPSEQQQAFAALEGADDLQRVETTATDGTEVTVLWSEDLASAAVESDGMPELDDDLVYQLWMIRDGGAIPAGLMDADEGFAVMDGELHDGDVIGITVEPAGGSESPTTDPILVQAT</sequence>
<dbReference type="PANTHER" id="PTHR37461">
    <property type="entry name" value="ANTI-SIGMA-K FACTOR RSKA"/>
    <property type="match status" value="1"/>
</dbReference>
<dbReference type="InterPro" id="IPR018764">
    <property type="entry name" value="RskA_C"/>
</dbReference>
<keyword evidence="7 12" id="KW-0472">Membrane</keyword>
<keyword evidence="8" id="KW-0804">Transcription</keyword>
<organism evidence="14 15">
    <name type="scientific">Arenivirga flava</name>
    <dbReference type="NCBI Taxonomy" id="1930060"/>
    <lineage>
        <taxon>Bacteria</taxon>
        <taxon>Bacillati</taxon>
        <taxon>Actinomycetota</taxon>
        <taxon>Actinomycetes</taxon>
        <taxon>Micrococcales</taxon>
        <taxon>Microbacteriaceae</taxon>
        <taxon>Arenivirga</taxon>
    </lineage>
</organism>
<dbReference type="GO" id="GO:0016989">
    <property type="term" value="F:sigma factor antagonist activity"/>
    <property type="evidence" value="ECO:0007669"/>
    <property type="project" value="TreeGrafter"/>
</dbReference>
<evidence type="ECO:0000256" key="4">
    <source>
        <dbReference type="ARBA" id="ARBA00022692"/>
    </source>
</evidence>
<dbReference type="InterPro" id="IPR041916">
    <property type="entry name" value="Anti_sigma_zinc_sf"/>
</dbReference>
<evidence type="ECO:0000256" key="12">
    <source>
        <dbReference type="SAM" id="Phobius"/>
    </source>
</evidence>
<dbReference type="EMBL" id="BSUL01000001">
    <property type="protein sequence ID" value="GMA29333.1"/>
    <property type="molecule type" value="Genomic_DNA"/>
</dbReference>
<evidence type="ECO:0000313" key="14">
    <source>
        <dbReference type="EMBL" id="GMA29333.1"/>
    </source>
</evidence>
<accession>A0AA37UIA7</accession>
<evidence type="ECO:0000256" key="7">
    <source>
        <dbReference type="ARBA" id="ARBA00023136"/>
    </source>
</evidence>
<evidence type="ECO:0000256" key="3">
    <source>
        <dbReference type="ARBA" id="ARBA00022475"/>
    </source>
</evidence>
<keyword evidence="6" id="KW-0805">Transcription regulation</keyword>
<keyword evidence="5 12" id="KW-1133">Transmembrane helix</keyword>
<keyword evidence="4 12" id="KW-0812">Transmembrane</keyword>
<evidence type="ECO:0000259" key="13">
    <source>
        <dbReference type="Pfam" id="PF10099"/>
    </source>
</evidence>
<evidence type="ECO:0000256" key="9">
    <source>
        <dbReference type="ARBA" id="ARBA00029829"/>
    </source>
</evidence>
<evidence type="ECO:0000256" key="10">
    <source>
        <dbReference type="ARBA" id="ARBA00030803"/>
    </source>
</evidence>
<dbReference type="RefSeq" id="WP_284233332.1">
    <property type="nucleotide sequence ID" value="NZ_BSUL01000001.1"/>
</dbReference>
<dbReference type="GO" id="GO:0006417">
    <property type="term" value="P:regulation of translation"/>
    <property type="evidence" value="ECO:0007669"/>
    <property type="project" value="TreeGrafter"/>
</dbReference>
<dbReference type="InterPro" id="IPR051474">
    <property type="entry name" value="Anti-sigma-K/W_factor"/>
</dbReference>
<protein>
    <recommendedName>
        <fullName evidence="10">Regulator of SigK</fullName>
    </recommendedName>
    <alternativeName>
        <fullName evidence="9">Sigma-K anti-sigma factor RskA</fullName>
    </alternativeName>
</protein>
<feature type="transmembrane region" description="Helical" evidence="12">
    <location>
        <begin position="149"/>
        <end position="172"/>
    </location>
</feature>
<keyword evidence="15" id="KW-1185">Reference proteome</keyword>
<proteinExistence type="predicted"/>
<comment type="caution">
    <text evidence="14">The sequence shown here is derived from an EMBL/GenBank/DDBJ whole genome shotgun (WGS) entry which is preliminary data.</text>
</comment>
<evidence type="ECO:0000256" key="6">
    <source>
        <dbReference type="ARBA" id="ARBA00023015"/>
    </source>
</evidence>
<keyword evidence="3" id="KW-1003">Cell membrane</keyword>
<dbReference type="GO" id="GO:0005886">
    <property type="term" value="C:plasma membrane"/>
    <property type="evidence" value="ECO:0007669"/>
    <property type="project" value="UniProtKB-SubCell"/>
</dbReference>
<evidence type="ECO:0000256" key="1">
    <source>
        <dbReference type="ARBA" id="ARBA00004167"/>
    </source>
</evidence>
<reference evidence="14 15" key="1">
    <citation type="journal article" date="2014" name="Int. J. Syst. Evol. Microbiol.">
        <title>Complete genome sequence of Corynebacterium casei LMG S-19264T (=DSM 44701T), isolated from a smear-ripened cheese.</title>
        <authorList>
            <consortium name="US DOE Joint Genome Institute (JGI-PGF)"/>
            <person name="Walter F."/>
            <person name="Albersmeier A."/>
            <person name="Kalinowski J."/>
            <person name="Ruckert C."/>
        </authorList>
    </citation>
    <scope>NUCLEOTIDE SEQUENCE [LARGE SCALE GENOMIC DNA]</scope>
    <source>
        <strain evidence="14 15">NBRC 112289</strain>
    </source>
</reference>
<evidence type="ECO:0000256" key="8">
    <source>
        <dbReference type="ARBA" id="ARBA00023163"/>
    </source>
</evidence>
<comment type="subcellular location">
    <subcellularLocation>
        <location evidence="2">Cell membrane</location>
    </subcellularLocation>
    <subcellularLocation>
        <location evidence="1">Membrane</location>
        <topology evidence="1">Single-pass membrane protein</topology>
    </subcellularLocation>
</comment>
<evidence type="ECO:0000313" key="15">
    <source>
        <dbReference type="Proteomes" id="UP001157160"/>
    </source>
</evidence>
<evidence type="ECO:0000256" key="5">
    <source>
        <dbReference type="ARBA" id="ARBA00022989"/>
    </source>
</evidence>
<feature type="domain" description="Anti-sigma K factor RskA C-terminal" evidence="13">
    <location>
        <begin position="152"/>
        <end position="284"/>
    </location>
</feature>